<evidence type="ECO:0000256" key="8">
    <source>
        <dbReference type="HAMAP-Rule" id="MF_01161"/>
    </source>
</evidence>
<dbReference type="PANTHER" id="PTHR43033">
    <property type="entry name" value="TRNA(ILE)-LYSIDINE SYNTHASE-RELATED"/>
    <property type="match status" value="1"/>
</dbReference>
<dbReference type="NCBIfam" id="TIGR02433">
    <property type="entry name" value="lysidine_TilS_C"/>
    <property type="match status" value="1"/>
</dbReference>
<dbReference type="InterPro" id="IPR012795">
    <property type="entry name" value="tRNA_Ile_lys_synt_N"/>
</dbReference>
<comment type="domain">
    <text evidence="8">The N-terminal region contains the highly conserved SGGXDS motif, predicted to be a P-loop motif involved in ATP binding.</text>
</comment>
<reference evidence="10 11" key="1">
    <citation type="submission" date="2023-06" db="EMBL/GenBank/DDBJ databases">
        <title>Influencing factors and mechanism of Cr(VI) reduction by facultative anaerobic Exiguobacterium sp. PY14.</title>
        <authorList>
            <person name="Zou L."/>
        </authorList>
    </citation>
    <scope>NUCLEOTIDE SEQUENCE [LARGE SCALE GENOMIC DNA]</scope>
    <source>
        <strain evidence="10 11">PY14</strain>
    </source>
</reference>
<dbReference type="GO" id="GO:0032267">
    <property type="term" value="F:tRNA(Ile)-lysidine synthase activity"/>
    <property type="evidence" value="ECO:0007669"/>
    <property type="project" value="UniProtKB-EC"/>
</dbReference>
<dbReference type="SMART" id="SM00977">
    <property type="entry name" value="TilS_C"/>
    <property type="match status" value="1"/>
</dbReference>
<dbReference type="SUPFAM" id="SSF52402">
    <property type="entry name" value="Adenine nucleotide alpha hydrolases-like"/>
    <property type="match status" value="1"/>
</dbReference>
<evidence type="ECO:0000256" key="1">
    <source>
        <dbReference type="ARBA" id="ARBA00004496"/>
    </source>
</evidence>
<protein>
    <recommendedName>
        <fullName evidence="8">tRNA(Ile)-lysidine synthase</fullName>
        <ecNumber evidence="8">6.3.4.19</ecNumber>
    </recommendedName>
    <alternativeName>
        <fullName evidence="8">tRNA(Ile)-2-lysyl-cytidine synthase</fullName>
    </alternativeName>
    <alternativeName>
        <fullName evidence="8">tRNA(Ile)-lysidine synthetase</fullName>
    </alternativeName>
</protein>
<keyword evidence="3 8" id="KW-0436">Ligase</keyword>
<feature type="domain" description="Lysidine-tRNA(Ile) synthetase C-terminal" evidence="9">
    <location>
        <begin position="337"/>
        <end position="406"/>
    </location>
</feature>
<dbReference type="InterPro" id="IPR012796">
    <property type="entry name" value="Lysidine-tRNA-synth_C"/>
</dbReference>
<evidence type="ECO:0000313" key="10">
    <source>
        <dbReference type="EMBL" id="MDL5378215.1"/>
    </source>
</evidence>
<dbReference type="Proteomes" id="UP001230807">
    <property type="component" value="Unassembled WGS sequence"/>
</dbReference>
<keyword evidence="5 8" id="KW-0547">Nucleotide-binding</keyword>
<comment type="caution">
    <text evidence="10">The sequence shown here is derived from an EMBL/GenBank/DDBJ whole genome shotgun (WGS) entry which is preliminary data.</text>
</comment>
<dbReference type="InterPro" id="IPR011063">
    <property type="entry name" value="TilS/TtcA_N"/>
</dbReference>
<evidence type="ECO:0000256" key="6">
    <source>
        <dbReference type="ARBA" id="ARBA00022840"/>
    </source>
</evidence>
<dbReference type="EC" id="6.3.4.19" evidence="8"/>
<dbReference type="Gene3D" id="3.40.50.620">
    <property type="entry name" value="HUPs"/>
    <property type="match status" value="1"/>
</dbReference>
<comment type="catalytic activity">
    <reaction evidence="7 8">
        <text>cytidine(34) in tRNA(Ile2) + L-lysine + ATP = lysidine(34) in tRNA(Ile2) + AMP + diphosphate + H(+)</text>
        <dbReference type="Rhea" id="RHEA:43744"/>
        <dbReference type="Rhea" id="RHEA-COMP:10625"/>
        <dbReference type="Rhea" id="RHEA-COMP:10670"/>
        <dbReference type="ChEBI" id="CHEBI:15378"/>
        <dbReference type="ChEBI" id="CHEBI:30616"/>
        <dbReference type="ChEBI" id="CHEBI:32551"/>
        <dbReference type="ChEBI" id="CHEBI:33019"/>
        <dbReference type="ChEBI" id="CHEBI:82748"/>
        <dbReference type="ChEBI" id="CHEBI:83665"/>
        <dbReference type="ChEBI" id="CHEBI:456215"/>
        <dbReference type="EC" id="6.3.4.19"/>
    </reaction>
</comment>
<comment type="subcellular location">
    <subcellularLocation>
        <location evidence="1 8">Cytoplasm</location>
    </subcellularLocation>
</comment>
<organism evidence="10 11">
    <name type="scientific">Exiguobacterium mexicanum</name>
    <dbReference type="NCBI Taxonomy" id="340146"/>
    <lineage>
        <taxon>Bacteria</taxon>
        <taxon>Bacillati</taxon>
        <taxon>Bacillota</taxon>
        <taxon>Bacilli</taxon>
        <taxon>Bacillales</taxon>
        <taxon>Bacillales Family XII. Incertae Sedis</taxon>
        <taxon>Exiguobacterium</taxon>
    </lineage>
</organism>
<comment type="function">
    <text evidence="8">Ligates lysine onto the cytidine present at position 34 of the AUA codon-specific tRNA(Ile) that contains the anticodon CAU, in an ATP-dependent manner. Cytidine is converted to lysidine, thus changing the amino acid specificity of the tRNA from methionine to isoleucine.</text>
</comment>
<dbReference type="CDD" id="cd01992">
    <property type="entry name" value="TilS_N"/>
    <property type="match status" value="1"/>
</dbReference>
<name>A0ABT7MSP0_9BACL</name>
<feature type="binding site" evidence="8">
    <location>
        <begin position="9"/>
        <end position="14"/>
    </location>
    <ligand>
        <name>ATP</name>
        <dbReference type="ChEBI" id="CHEBI:30616"/>
    </ligand>
</feature>
<dbReference type="PANTHER" id="PTHR43033:SF1">
    <property type="entry name" value="TRNA(ILE)-LYSIDINE SYNTHASE-RELATED"/>
    <property type="match status" value="1"/>
</dbReference>
<dbReference type="Pfam" id="PF01171">
    <property type="entry name" value="ATP_bind_3"/>
    <property type="match status" value="1"/>
</dbReference>
<keyword evidence="11" id="KW-1185">Reference proteome</keyword>
<evidence type="ECO:0000256" key="3">
    <source>
        <dbReference type="ARBA" id="ARBA00022598"/>
    </source>
</evidence>
<dbReference type="RefSeq" id="WP_286038532.1">
    <property type="nucleotide sequence ID" value="NZ_CP183077.1"/>
</dbReference>
<comment type="similarity">
    <text evidence="8">Belongs to the tRNA(Ile)-lysidine synthase family.</text>
</comment>
<proteinExistence type="inferred from homology"/>
<evidence type="ECO:0000256" key="5">
    <source>
        <dbReference type="ARBA" id="ARBA00022741"/>
    </source>
</evidence>
<dbReference type="Pfam" id="PF11734">
    <property type="entry name" value="TilS_C"/>
    <property type="match status" value="1"/>
</dbReference>
<keyword evidence="2 8" id="KW-0963">Cytoplasm</keyword>
<gene>
    <name evidence="8 10" type="primary">tilS</name>
    <name evidence="10" type="ORF">QR695_14515</name>
</gene>
<dbReference type="NCBIfam" id="TIGR02432">
    <property type="entry name" value="lysidine_TilS_N"/>
    <property type="match status" value="1"/>
</dbReference>
<keyword evidence="6 8" id="KW-0067">ATP-binding</keyword>
<evidence type="ECO:0000313" key="11">
    <source>
        <dbReference type="Proteomes" id="UP001230807"/>
    </source>
</evidence>
<dbReference type="InterPro" id="IPR012094">
    <property type="entry name" value="tRNA_Ile_lys_synt"/>
</dbReference>
<evidence type="ECO:0000256" key="2">
    <source>
        <dbReference type="ARBA" id="ARBA00022490"/>
    </source>
</evidence>
<evidence type="ECO:0000256" key="7">
    <source>
        <dbReference type="ARBA" id="ARBA00048539"/>
    </source>
</evidence>
<keyword evidence="4 8" id="KW-0819">tRNA processing</keyword>
<dbReference type="InterPro" id="IPR014729">
    <property type="entry name" value="Rossmann-like_a/b/a_fold"/>
</dbReference>
<evidence type="ECO:0000256" key="4">
    <source>
        <dbReference type="ARBA" id="ARBA00022694"/>
    </source>
</evidence>
<evidence type="ECO:0000259" key="9">
    <source>
        <dbReference type="SMART" id="SM00977"/>
    </source>
</evidence>
<dbReference type="HAMAP" id="MF_01161">
    <property type="entry name" value="tRNA_Ile_lys_synt"/>
    <property type="match status" value="1"/>
</dbReference>
<dbReference type="SUPFAM" id="SSF56037">
    <property type="entry name" value="PheT/TilS domain"/>
    <property type="match status" value="1"/>
</dbReference>
<dbReference type="EMBL" id="JASWER010000020">
    <property type="protein sequence ID" value="MDL5378215.1"/>
    <property type="molecule type" value="Genomic_DNA"/>
</dbReference>
<sequence length="409" mass="45894">MTKVLVAVSGGVDSVVLLDRVIRTGMEVGVAHVHHGLRPESDEEYRFVQCLAASYGVPFHGKRLTFPDGGSQASYRTARYAFFEQAMQKFGYTQLMTAHHADDQLETVLIQLQRNVIEVTGIPERRPFAGGELVRPLLSEPKRELIAYAKRYGLEWREDASNATTEYLRNQVRHQIVPQLLASQPDLVQVVSETARHQRELWRTRYRQMENWIQDNVRLEMKAFHVKLDNLMCLNPVERYTVGRLLSMRYGVEVGTAIDRLLTSAKGSGHFDLEGPWGLRKQDGLLSLQATGQSLLAPHKQVVTTFPAHVVFGTSLFSLDVEDDTDGIPLEAIELPLIIRSVEAGDAMKLSIGTKKVARIFIDAKIPREKRPFVPLVVDATGRIIAIVGVRVSDFPDKSGAMCPRLMVK</sequence>
<accession>A0ABT7MSP0</accession>